<dbReference type="InParanoid" id="A0A2H3DEU3"/>
<keyword evidence="2" id="KW-1185">Reference proteome</keyword>
<dbReference type="Proteomes" id="UP000217790">
    <property type="component" value="Unassembled WGS sequence"/>
</dbReference>
<feature type="non-terminal residue" evidence="1">
    <location>
        <position position="78"/>
    </location>
</feature>
<feature type="non-terminal residue" evidence="1">
    <location>
        <position position="1"/>
    </location>
</feature>
<gene>
    <name evidence="1" type="ORF">ARMGADRAFT_863865</name>
</gene>
<reference evidence="2" key="1">
    <citation type="journal article" date="2017" name="Nat. Ecol. Evol.">
        <title>Genome expansion and lineage-specific genetic innovations in the forest pathogenic fungi Armillaria.</title>
        <authorList>
            <person name="Sipos G."/>
            <person name="Prasanna A.N."/>
            <person name="Walter M.C."/>
            <person name="O'Connor E."/>
            <person name="Balint B."/>
            <person name="Krizsan K."/>
            <person name="Kiss B."/>
            <person name="Hess J."/>
            <person name="Varga T."/>
            <person name="Slot J."/>
            <person name="Riley R."/>
            <person name="Boka B."/>
            <person name="Rigling D."/>
            <person name="Barry K."/>
            <person name="Lee J."/>
            <person name="Mihaltcheva S."/>
            <person name="LaButti K."/>
            <person name="Lipzen A."/>
            <person name="Waldron R."/>
            <person name="Moloney N.M."/>
            <person name="Sperisen C."/>
            <person name="Kredics L."/>
            <person name="Vagvoelgyi C."/>
            <person name="Patrignani A."/>
            <person name="Fitzpatrick D."/>
            <person name="Nagy I."/>
            <person name="Doyle S."/>
            <person name="Anderson J.B."/>
            <person name="Grigoriev I.V."/>
            <person name="Gueldener U."/>
            <person name="Muensterkoetter M."/>
            <person name="Nagy L.G."/>
        </authorList>
    </citation>
    <scope>NUCLEOTIDE SEQUENCE [LARGE SCALE GENOMIC DNA]</scope>
    <source>
        <strain evidence="2">Ar21-2</strain>
    </source>
</reference>
<dbReference type="AlphaFoldDB" id="A0A2H3DEU3"/>
<dbReference type="OMA" id="FRNTCSA"/>
<dbReference type="STRING" id="47427.A0A2H3DEU3"/>
<evidence type="ECO:0000313" key="2">
    <source>
        <dbReference type="Proteomes" id="UP000217790"/>
    </source>
</evidence>
<name>A0A2H3DEU3_ARMGA</name>
<dbReference type="EMBL" id="KZ293682">
    <property type="protein sequence ID" value="PBK86773.1"/>
    <property type="molecule type" value="Genomic_DNA"/>
</dbReference>
<proteinExistence type="predicted"/>
<protein>
    <submittedName>
        <fullName evidence="1">Uncharacterized protein</fullName>
    </submittedName>
</protein>
<organism evidence="1 2">
    <name type="scientific">Armillaria gallica</name>
    <name type="common">Bulbous honey fungus</name>
    <name type="synonym">Armillaria bulbosa</name>
    <dbReference type="NCBI Taxonomy" id="47427"/>
    <lineage>
        <taxon>Eukaryota</taxon>
        <taxon>Fungi</taxon>
        <taxon>Dikarya</taxon>
        <taxon>Basidiomycota</taxon>
        <taxon>Agaricomycotina</taxon>
        <taxon>Agaricomycetes</taxon>
        <taxon>Agaricomycetidae</taxon>
        <taxon>Agaricales</taxon>
        <taxon>Marasmiineae</taxon>
        <taxon>Physalacriaceae</taxon>
        <taxon>Armillaria</taxon>
    </lineage>
</organism>
<accession>A0A2H3DEU3</accession>
<dbReference type="OrthoDB" id="3050185at2759"/>
<sequence>VPVPLGASIPRHDKEELYPCYCHLMLLLFKPWTSVSDLHVKGESWSEAFEQFRNTCSASVLSVINNMQILHECRDSRD</sequence>
<evidence type="ECO:0000313" key="1">
    <source>
        <dbReference type="EMBL" id="PBK86773.1"/>
    </source>
</evidence>